<sequence length="162" mass="17542">MRRYRIAEQELSPARGTIFFLPALCVALLGAAGPQLDVPVSLRVGMARGWHQQQRSRRDLESPGVPLSPSPVWERRRLRGYFTGCLKAGAEALRAALPCGPCPVRTHRGSRSRLQAPAQPGRVKRSPAGLSPPGARGAAAVAADRRARPQLCAHRVWMSGDP</sequence>
<evidence type="ECO:0000313" key="3">
    <source>
        <dbReference type="EMBL" id="RLV73195.1"/>
    </source>
</evidence>
<dbReference type="Proteomes" id="UP000276834">
    <property type="component" value="Unassembled WGS sequence"/>
</dbReference>
<proteinExistence type="predicted"/>
<dbReference type="EMBL" id="QUSF01000775">
    <property type="protein sequence ID" value="RLV73194.1"/>
    <property type="molecule type" value="Genomic_DNA"/>
</dbReference>
<reference evidence="2" key="2">
    <citation type="submission" date="2018-08" db="EMBL/GenBank/DDBJ databases">
        <authorList>
            <person name="Sabatino S.J."/>
        </authorList>
    </citation>
    <scope>NUCLEOTIDE SEQUENCE</scope>
    <source>
        <strain evidence="2">Red01</strain>
        <tissue evidence="2">Muscle</tissue>
    </source>
</reference>
<organism evidence="2 4">
    <name type="scientific">Chloebia gouldiae</name>
    <name type="common">Gouldian finch</name>
    <name type="synonym">Erythrura gouldiae</name>
    <dbReference type="NCBI Taxonomy" id="44316"/>
    <lineage>
        <taxon>Eukaryota</taxon>
        <taxon>Metazoa</taxon>
        <taxon>Chordata</taxon>
        <taxon>Craniata</taxon>
        <taxon>Vertebrata</taxon>
        <taxon>Euteleostomi</taxon>
        <taxon>Archelosauria</taxon>
        <taxon>Archosauria</taxon>
        <taxon>Dinosauria</taxon>
        <taxon>Saurischia</taxon>
        <taxon>Theropoda</taxon>
        <taxon>Coelurosauria</taxon>
        <taxon>Aves</taxon>
        <taxon>Neognathae</taxon>
        <taxon>Neoaves</taxon>
        <taxon>Telluraves</taxon>
        <taxon>Australaves</taxon>
        <taxon>Passeriformes</taxon>
        <taxon>Passeroidea</taxon>
        <taxon>Passeridae</taxon>
        <taxon>Chloebia</taxon>
    </lineage>
</organism>
<reference evidence="2 4" key="1">
    <citation type="journal article" date="2018" name="Proc. R. Soc. B">
        <title>A non-coding region near Follistatin controls head colour polymorphism in the Gouldian finch.</title>
        <authorList>
            <person name="Toomey M.B."/>
            <person name="Marques C.I."/>
            <person name="Andrade P."/>
            <person name="Araujo P.M."/>
            <person name="Sabatino S."/>
            <person name="Gazda M.A."/>
            <person name="Afonso S."/>
            <person name="Lopes R.J."/>
            <person name="Corbo J.C."/>
            <person name="Carneiro M."/>
        </authorList>
    </citation>
    <scope>NUCLEOTIDE SEQUENCE [LARGE SCALE GENOMIC DNA]</scope>
    <source>
        <strain evidence="2">Red01</strain>
        <tissue evidence="2">Muscle</tissue>
    </source>
</reference>
<evidence type="ECO:0000256" key="1">
    <source>
        <dbReference type="SAM" id="MobiDB-lite"/>
    </source>
</evidence>
<name>A0A3L8R0X7_CHLGU</name>
<accession>A0A3L8R0X7</accession>
<gene>
    <name evidence="3" type="ORF">DV515_00017159</name>
    <name evidence="2" type="ORF">DV515_00017162</name>
</gene>
<dbReference type="EMBL" id="QUSF01000774">
    <property type="protein sequence ID" value="RLV73195.1"/>
    <property type="molecule type" value="Genomic_DNA"/>
</dbReference>
<keyword evidence="4" id="KW-1185">Reference proteome</keyword>
<comment type="caution">
    <text evidence="2">The sequence shown here is derived from an EMBL/GenBank/DDBJ whole genome shotgun (WGS) entry which is preliminary data.</text>
</comment>
<feature type="region of interest" description="Disordered" evidence="1">
    <location>
        <begin position="106"/>
        <end position="139"/>
    </location>
</feature>
<evidence type="ECO:0000313" key="4">
    <source>
        <dbReference type="Proteomes" id="UP000276834"/>
    </source>
</evidence>
<protein>
    <submittedName>
        <fullName evidence="2">Uncharacterized protein</fullName>
    </submittedName>
</protein>
<dbReference type="AlphaFoldDB" id="A0A3L8R0X7"/>
<evidence type="ECO:0000313" key="2">
    <source>
        <dbReference type="EMBL" id="RLV73194.1"/>
    </source>
</evidence>